<feature type="chain" id="PRO_5046958469" description="alpha-L-rhamnosidase" evidence="4">
    <location>
        <begin position="26"/>
        <end position="935"/>
    </location>
</feature>
<dbReference type="Pfam" id="PF08531">
    <property type="entry name" value="Bac_rhamnosid_N"/>
    <property type="match status" value="1"/>
</dbReference>
<dbReference type="InterPro" id="IPR016007">
    <property type="entry name" value="Alpha_rhamnosid"/>
</dbReference>
<evidence type="ECO:0000313" key="10">
    <source>
        <dbReference type="Proteomes" id="UP001059295"/>
    </source>
</evidence>
<protein>
    <recommendedName>
        <fullName evidence="2">alpha-L-rhamnosidase</fullName>
        <ecNumber evidence="2">3.2.1.40</ecNumber>
    </recommendedName>
</protein>
<dbReference type="InterPro" id="IPR008928">
    <property type="entry name" value="6-hairpin_glycosidase_sf"/>
</dbReference>
<comment type="catalytic activity">
    <reaction evidence="1">
        <text>Hydrolysis of terminal non-reducing alpha-L-rhamnose residues in alpha-L-rhamnosides.</text>
        <dbReference type="EC" id="3.2.1.40"/>
    </reaction>
</comment>
<dbReference type="Pfam" id="PF17389">
    <property type="entry name" value="Bac_rhamnosid6H"/>
    <property type="match status" value="1"/>
</dbReference>
<dbReference type="EMBL" id="CP102294">
    <property type="protein sequence ID" value="UWN56448.1"/>
    <property type="molecule type" value="Genomic_DNA"/>
</dbReference>
<reference evidence="9" key="1">
    <citation type="journal article" date="2022" name="Cell">
        <title>Design, construction, and in vivo augmentation of a complex gut microbiome.</title>
        <authorList>
            <person name="Cheng A.G."/>
            <person name="Ho P.Y."/>
            <person name="Aranda-Diaz A."/>
            <person name="Jain S."/>
            <person name="Yu F.B."/>
            <person name="Meng X."/>
            <person name="Wang M."/>
            <person name="Iakiviak M."/>
            <person name="Nagashima K."/>
            <person name="Zhao A."/>
            <person name="Murugkar P."/>
            <person name="Patil A."/>
            <person name="Atabakhsh K."/>
            <person name="Weakley A."/>
            <person name="Yan J."/>
            <person name="Brumbaugh A.R."/>
            <person name="Higginbottom S."/>
            <person name="Dimas A."/>
            <person name="Shiver A.L."/>
            <person name="Deutschbauer A."/>
            <person name="Neff N."/>
            <person name="Sonnenburg J.L."/>
            <person name="Huang K.C."/>
            <person name="Fischbach M.A."/>
        </authorList>
    </citation>
    <scope>NUCLEOTIDE SEQUENCE</scope>
    <source>
        <strain evidence="9">AP11</strain>
    </source>
</reference>
<dbReference type="Gene3D" id="2.60.420.10">
    <property type="entry name" value="Maltose phosphorylase, domain 3"/>
    <property type="match status" value="1"/>
</dbReference>
<proteinExistence type="predicted"/>
<dbReference type="InterPro" id="IPR035398">
    <property type="entry name" value="Bac_rhamnosid_C"/>
</dbReference>
<dbReference type="Pfam" id="PF05592">
    <property type="entry name" value="Bac_rhamnosid"/>
    <property type="match status" value="1"/>
</dbReference>
<dbReference type="PIRSF" id="PIRSF010631">
    <property type="entry name" value="A-rhamnsds"/>
    <property type="match status" value="1"/>
</dbReference>
<dbReference type="InterPro" id="IPR013737">
    <property type="entry name" value="Bac_rhamnosid_N"/>
</dbReference>
<evidence type="ECO:0000259" key="7">
    <source>
        <dbReference type="Pfam" id="PF17389"/>
    </source>
</evidence>
<evidence type="ECO:0000256" key="1">
    <source>
        <dbReference type="ARBA" id="ARBA00001445"/>
    </source>
</evidence>
<dbReference type="Gene3D" id="2.60.120.260">
    <property type="entry name" value="Galactose-binding domain-like"/>
    <property type="match status" value="2"/>
</dbReference>
<accession>A0ABY5UXT4</accession>
<feature type="domain" description="Alpha-L-rhamnosidase six-hairpin glycosidase" evidence="7">
    <location>
        <begin position="488"/>
        <end position="822"/>
    </location>
</feature>
<dbReference type="PANTHER" id="PTHR33307:SF11">
    <property type="entry name" value="ALPHA-L-RHAMNOSIDASE"/>
    <property type="match status" value="1"/>
</dbReference>
<dbReference type="InterPro" id="IPR013783">
    <property type="entry name" value="Ig-like_fold"/>
</dbReference>
<dbReference type="EC" id="3.2.1.40" evidence="2"/>
<keyword evidence="4" id="KW-0732">Signal</keyword>
<evidence type="ECO:0000259" key="8">
    <source>
        <dbReference type="Pfam" id="PF17390"/>
    </source>
</evidence>
<feature type="domain" description="Alpha-L-rhamnosidase C-terminal" evidence="8">
    <location>
        <begin position="825"/>
        <end position="901"/>
    </location>
</feature>
<evidence type="ECO:0000256" key="2">
    <source>
        <dbReference type="ARBA" id="ARBA00012652"/>
    </source>
</evidence>
<feature type="signal peptide" evidence="4">
    <location>
        <begin position="1"/>
        <end position="25"/>
    </location>
</feature>
<organism evidence="9 10">
    <name type="scientific">Alistipes ihumii AP11</name>
    <dbReference type="NCBI Taxonomy" id="1211813"/>
    <lineage>
        <taxon>Bacteria</taxon>
        <taxon>Pseudomonadati</taxon>
        <taxon>Bacteroidota</taxon>
        <taxon>Bacteroidia</taxon>
        <taxon>Bacteroidales</taxon>
        <taxon>Rikenellaceae</taxon>
        <taxon>Alistipes</taxon>
    </lineage>
</organism>
<evidence type="ECO:0000259" key="5">
    <source>
        <dbReference type="Pfam" id="PF05592"/>
    </source>
</evidence>
<dbReference type="Pfam" id="PF17390">
    <property type="entry name" value="Bac_rhamnosid_C"/>
    <property type="match status" value="1"/>
</dbReference>
<feature type="domain" description="Alpha-L-rhamnosidase concanavalin-like" evidence="5">
    <location>
        <begin position="378"/>
        <end position="464"/>
    </location>
</feature>
<dbReference type="Proteomes" id="UP001059295">
    <property type="component" value="Chromosome"/>
</dbReference>
<dbReference type="RefSeq" id="WP_019246257.1">
    <property type="nucleotide sequence ID" value="NZ_CAPH01000013.1"/>
</dbReference>
<dbReference type="GeneID" id="82891504"/>
<dbReference type="InterPro" id="IPR012341">
    <property type="entry name" value="6hp_glycosidase-like_sf"/>
</dbReference>
<dbReference type="PANTHER" id="PTHR33307">
    <property type="entry name" value="ALPHA-RHAMNOSIDASE (EUROFUNG)"/>
    <property type="match status" value="1"/>
</dbReference>
<dbReference type="SUPFAM" id="SSF48208">
    <property type="entry name" value="Six-hairpin glycosidases"/>
    <property type="match status" value="1"/>
</dbReference>
<dbReference type="Gene3D" id="2.60.40.10">
    <property type="entry name" value="Immunoglobulins"/>
    <property type="match status" value="1"/>
</dbReference>
<evidence type="ECO:0000256" key="3">
    <source>
        <dbReference type="ARBA" id="ARBA00022801"/>
    </source>
</evidence>
<keyword evidence="10" id="KW-1185">Reference proteome</keyword>
<evidence type="ECO:0000313" key="9">
    <source>
        <dbReference type="EMBL" id="UWN56448.1"/>
    </source>
</evidence>
<evidence type="ECO:0000256" key="4">
    <source>
        <dbReference type="SAM" id="SignalP"/>
    </source>
</evidence>
<evidence type="ECO:0000259" key="6">
    <source>
        <dbReference type="Pfam" id="PF08531"/>
    </source>
</evidence>
<sequence>MKKTTFARRTSLWLTLMAITCAPLAAQTGLGFGSLKCEQETDPVGIETPSPRFSWQLVSPERGCRQTAYRIVVAGTEKDAAAGRATMWDSGKVPGEQSLLIPYDGQPLEAAETYYWSVRVWGPDGKPSAWSPAQRFTMGLPDREDWSGARWIALEEDVDSLIVINGTFDTGPDNPILGNKPFGRNKLPLLRREFTVDKPVRRATAYVCGLGQFELFLNGEKTGDHFLDPAWTKFDKEVQYVSFDVSDRLRQGANAVGAMLGNGFFNIPRERYSKFAGSYGAPKMIFKLQIEYEDGTRQTVVSDDSWKAAPGPVTFSSIYGGEDYDAGLAQAGWTSPDFDDSSWSAAVLTRFDSPLRSQRTTPIKIRQRVPTVRKYRNSKGNYLYDLGQNASGIVRLSVRASGRHTVRMFPGELCRPDSTVNQRSSGGPVFFSYTTRGDGSVESWQPQFTYYGFRYVEVEGAVPEGEPNPNGLPEIVELTGLHTTNSAEQVGTFECSNPLFNQIYTLIDWAIRSNFSSVFTDCPHREKLGWLEQSHLIGPSIQYGYDISRAYPKIVGDMATAQHEDGMIPTIAPQYTVFAEGFLDTPEWGSAFILLPYYLYRWYGDDRPMRENYDRMADYIDYLSSKADGHIVAYGLGDWCDIGPAEPAHSQLTSNGVSATAIYYYDICTMRRIAEHLGKTADAERYESLAAEVKKAFNERFFDRRTLKYDRNSQAANAMALYMGLAEPQYEEVVLKNLIDDIRGRGNAVTAGDIGYRYVVQTLQDRGASDVLFDMNSRYDVPGYGYQIAMGETALAESWQSRDYLSHNHCMLGHLYSWLFSGIGGISQESGSTAYKRIVIDPQIVGDLRDARVSFRSPYGLIRSEWKDAPDEFVQTIEIPANATARICLPATDPAKVTESGKPVSGRKDMAVESGTDGRIELHVGSGVYRIAVEK</sequence>
<gene>
    <name evidence="9" type="ORF">NQ491_07180</name>
</gene>
<dbReference type="Gene3D" id="1.50.10.10">
    <property type="match status" value="1"/>
</dbReference>
<feature type="domain" description="Bacterial alpha-L-rhamnosidase N-terminal" evidence="6">
    <location>
        <begin position="198"/>
        <end position="366"/>
    </location>
</feature>
<dbReference type="InterPro" id="IPR035396">
    <property type="entry name" value="Bac_rhamnosid6H"/>
</dbReference>
<dbReference type="GO" id="GO:0016787">
    <property type="term" value="F:hydrolase activity"/>
    <property type="evidence" value="ECO:0007669"/>
    <property type="project" value="UniProtKB-KW"/>
</dbReference>
<dbReference type="InterPro" id="IPR008902">
    <property type="entry name" value="Rhamnosid_concanavalin"/>
</dbReference>
<keyword evidence="3 9" id="KW-0378">Hydrolase</keyword>
<name>A0ABY5UXT4_9BACT</name>
<dbReference type="Pfam" id="PF25788">
    <property type="entry name" value="Ig_Rha78A_N"/>
    <property type="match status" value="1"/>
</dbReference>